<dbReference type="Gene3D" id="1.20.120.450">
    <property type="entry name" value="dinb family like domain"/>
    <property type="match status" value="1"/>
</dbReference>
<protein>
    <submittedName>
        <fullName evidence="2">Uncharacterized damage-inducible protein DinB (Forms a four-helix bundle)</fullName>
    </submittedName>
</protein>
<dbReference type="EMBL" id="FOBW01000024">
    <property type="protein sequence ID" value="SEN87047.1"/>
    <property type="molecule type" value="Genomic_DNA"/>
</dbReference>
<evidence type="ECO:0000313" key="3">
    <source>
        <dbReference type="Proteomes" id="UP000198553"/>
    </source>
</evidence>
<dbReference type="InterPro" id="IPR024775">
    <property type="entry name" value="DinB-like"/>
</dbReference>
<sequence>MILEQLQEARSTVLNSINGLSDEELNKVSAPDSWSIAQVLLHLQQIESYFLSLMDAALQGPSEQVKEKNLSYITDRSKKVKAPVEPSSEFKTGEELLSRLNHSREKLIALLNKTNLDLLPEKALSHPVFGKLSVQQTLEFIASHEIRHVKQIQEIKQTLVVG</sequence>
<dbReference type="OrthoDB" id="5464839at2"/>
<evidence type="ECO:0000313" key="2">
    <source>
        <dbReference type="EMBL" id="SEN87047.1"/>
    </source>
</evidence>
<proteinExistence type="predicted"/>
<reference evidence="3" key="1">
    <citation type="submission" date="2016-10" db="EMBL/GenBank/DDBJ databases">
        <authorList>
            <person name="Varghese N."/>
            <person name="Submissions S."/>
        </authorList>
    </citation>
    <scope>NUCLEOTIDE SEQUENCE [LARGE SCALE GENOMIC DNA]</scope>
    <source>
        <strain evidence="3">B48,IBRC-M 10115,DSM 25386,CECT 8001</strain>
    </source>
</reference>
<dbReference type="Pfam" id="PF12867">
    <property type="entry name" value="DinB_2"/>
    <property type="match status" value="1"/>
</dbReference>
<evidence type="ECO:0000259" key="1">
    <source>
        <dbReference type="Pfam" id="PF12867"/>
    </source>
</evidence>
<organism evidence="2 3">
    <name type="scientific">Mesobacillus persicus</name>
    <dbReference type="NCBI Taxonomy" id="930146"/>
    <lineage>
        <taxon>Bacteria</taxon>
        <taxon>Bacillati</taxon>
        <taxon>Bacillota</taxon>
        <taxon>Bacilli</taxon>
        <taxon>Bacillales</taxon>
        <taxon>Bacillaceae</taxon>
        <taxon>Mesobacillus</taxon>
    </lineage>
</organism>
<dbReference type="SUPFAM" id="SSF109854">
    <property type="entry name" value="DinB/YfiT-like putative metalloenzymes"/>
    <property type="match status" value="1"/>
</dbReference>
<accession>A0A1H8K316</accession>
<keyword evidence="3" id="KW-1185">Reference proteome</keyword>
<dbReference type="RefSeq" id="WP_090750190.1">
    <property type="nucleotide sequence ID" value="NZ_FOBW01000024.1"/>
</dbReference>
<dbReference type="STRING" id="930146.SAMN05192533_12414"/>
<feature type="domain" description="DinB-like" evidence="1">
    <location>
        <begin position="5"/>
        <end position="152"/>
    </location>
</feature>
<gene>
    <name evidence="2" type="ORF">SAMN05192533_12414</name>
</gene>
<name>A0A1H8K316_9BACI</name>
<dbReference type="InterPro" id="IPR034660">
    <property type="entry name" value="DinB/YfiT-like"/>
</dbReference>
<dbReference type="AlphaFoldDB" id="A0A1H8K316"/>
<dbReference type="Proteomes" id="UP000198553">
    <property type="component" value="Unassembled WGS sequence"/>
</dbReference>